<gene>
    <name evidence="1" type="ORF">BAQU_1854</name>
</gene>
<protein>
    <submittedName>
        <fullName evidence="1">Uncharacterized protein</fullName>
    </submittedName>
</protein>
<accession>A0A261G103</accession>
<evidence type="ECO:0000313" key="1">
    <source>
        <dbReference type="EMBL" id="OZG65114.1"/>
    </source>
</evidence>
<proteinExistence type="predicted"/>
<sequence length="124" mass="13802">MAGIDIGSFLLSWVLLRCMMVPQYGHRLLSCIPGQIGLSTSPNPSRKNASRHVSHTFMPCRYHGVKIIKQEQHPLPQGLGNDFPHAFVPITRNGNKKVTPIGVTFSIFVELPGIDYYPQNMSIS</sequence>
<name>A0A261G103_9BIFI</name>
<organism evidence="1 2">
    <name type="scientific">Bifidobacterium aquikefiri</name>
    <dbReference type="NCBI Taxonomy" id="1653207"/>
    <lineage>
        <taxon>Bacteria</taxon>
        <taxon>Bacillati</taxon>
        <taxon>Actinomycetota</taxon>
        <taxon>Actinomycetes</taxon>
        <taxon>Bifidobacteriales</taxon>
        <taxon>Bifidobacteriaceae</taxon>
        <taxon>Bifidobacterium</taxon>
    </lineage>
</organism>
<reference evidence="1 2" key="1">
    <citation type="journal article" date="2017" name="BMC Genomics">
        <title>Comparative genomic and phylogenomic analyses of the Bifidobacteriaceae family.</title>
        <authorList>
            <person name="Lugli G.A."/>
            <person name="Milani C."/>
            <person name="Turroni F."/>
            <person name="Duranti S."/>
            <person name="Mancabelli L."/>
            <person name="Mangifesta M."/>
            <person name="Ferrario C."/>
            <person name="Modesto M."/>
            <person name="Mattarelli P."/>
            <person name="Jiri K."/>
            <person name="van Sinderen D."/>
            <person name="Ventura M."/>
        </authorList>
    </citation>
    <scope>NUCLEOTIDE SEQUENCE [LARGE SCALE GENOMIC DNA]</scope>
    <source>
        <strain evidence="1 2">LMG 28769</strain>
    </source>
</reference>
<dbReference type="AlphaFoldDB" id="A0A261G103"/>
<keyword evidence="2" id="KW-1185">Reference proteome</keyword>
<dbReference type="EMBL" id="MWXA01000009">
    <property type="protein sequence ID" value="OZG65114.1"/>
    <property type="molecule type" value="Genomic_DNA"/>
</dbReference>
<comment type="caution">
    <text evidence="1">The sequence shown here is derived from an EMBL/GenBank/DDBJ whole genome shotgun (WGS) entry which is preliminary data.</text>
</comment>
<evidence type="ECO:0000313" key="2">
    <source>
        <dbReference type="Proteomes" id="UP000216451"/>
    </source>
</evidence>
<dbReference type="Proteomes" id="UP000216451">
    <property type="component" value="Unassembled WGS sequence"/>
</dbReference>